<dbReference type="PATRIC" id="fig|1195236.3.peg.581"/>
<dbReference type="STRING" id="1195236.CTER_0274"/>
<dbReference type="InterPro" id="IPR058240">
    <property type="entry name" value="rSAM_sf"/>
</dbReference>
<dbReference type="SFLD" id="SFLDS00029">
    <property type="entry name" value="Radical_SAM"/>
    <property type="match status" value="1"/>
</dbReference>
<dbReference type="InterPro" id="IPR017200">
    <property type="entry name" value="PqqE-like"/>
</dbReference>
<keyword evidence="9" id="KW-1185">Reference proteome</keyword>
<dbReference type="Pfam" id="PF04055">
    <property type="entry name" value="Radical_SAM"/>
    <property type="match status" value="1"/>
</dbReference>
<keyword evidence="2" id="KW-0004">4Fe-4S</keyword>
<evidence type="ECO:0000256" key="4">
    <source>
        <dbReference type="ARBA" id="ARBA00022723"/>
    </source>
</evidence>
<dbReference type="InterPro" id="IPR007197">
    <property type="entry name" value="rSAM"/>
</dbReference>
<proteinExistence type="predicted"/>
<accession>S0FTN5</accession>
<evidence type="ECO:0000259" key="7">
    <source>
        <dbReference type="PROSITE" id="PS51918"/>
    </source>
</evidence>
<keyword evidence="4" id="KW-0479">Metal-binding</keyword>
<organism evidence="8 9">
    <name type="scientific">Ruminiclostridium cellobioparum subsp. termitidis CT1112</name>
    <dbReference type="NCBI Taxonomy" id="1195236"/>
    <lineage>
        <taxon>Bacteria</taxon>
        <taxon>Bacillati</taxon>
        <taxon>Bacillota</taxon>
        <taxon>Clostridia</taxon>
        <taxon>Eubacteriales</taxon>
        <taxon>Oscillospiraceae</taxon>
        <taxon>Ruminiclostridium</taxon>
    </lineage>
</organism>
<dbReference type="Proteomes" id="UP000014155">
    <property type="component" value="Unassembled WGS sequence"/>
</dbReference>
<dbReference type="InterPro" id="IPR023885">
    <property type="entry name" value="4Fe4S-binding_SPASM_dom"/>
</dbReference>
<dbReference type="PIRSF" id="PIRSF037420">
    <property type="entry name" value="PQQ_syn_pqqE"/>
    <property type="match status" value="1"/>
</dbReference>
<evidence type="ECO:0000256" key="1">
    <source>
        <dbReference type="ARBA" id="ARBA00001966"/>
    </source>
</evidence>
<evidence type="ECO:0000256" key="6">
    <source>
        <dbReference type="ARBA" id="ARBA00023014"/>
    </source>
</evidence>
<dbReference type="AlphaFoldDB" id="S0FTN5"/>
<dbReference type="Gene3D" id="3.20.20.70">
    <property type="entry name" value="Aldolase class I"/>
    <property type="match status" value="1"/>
</dbReference>
<name>S0FTN5_RUMCE</name>
<evidence type="ECO:0000313" key="9">
    <source>
        <dbReference type="Proteomes" id="UP000014155"/>
    </source>
</evidence>
<sequence>MVTKVCNLHCRMCDVPQFNIGEKNLTLDKIKEIIRGVAGLGAETLELSGGEPMTRKDIYDIISYAVSLKLKVFMATNGVLIGPSEVKKLLEAGLTMITFSLEGPEELNDHIRGKGNFKKTLYAIQSFLEYSSEIFGLQVMVGITLSRYNYKLVRSFSEYLLEDIGVYSISINPFTNTMMTQESFKARGEEFSIPLEMISDLKSEMEQLAQFSEVRPGKLPLPRYLRRIPEYFAGKKIIPAGGCSIPLIFCGISSPGYVFPCWHSPAIGDLRRATLHEILTSKAHEGFAEQALNGKCSGCLSSCYFELF</sequence>
<protein>
    <submittedName>
        <fullName evidence="8">Putative Fe-S oxidoreductase</fullName>
    </submittedName>
</protein>
<feature type="domain" description="Radical SAM core" evidence="7">
    <location>
        <begin position="1"/>
        <end position="204"/>
    </location>
</feature>
<dbReference type="InterPro" id="IPR050377">
    <property type="entry name" value="Radical_SAM_PqqE_MftC-like"/>
</dbReference>
<evidence type="ECO:0000256" key="2">
    <source>
        <dbReference type="ARBA" id="ARBA00022485"/>
    </source>
</evidence>
<dbReference type="CDD" id="cd21109">
    <property type="entry name" value="SPASM"/>
    <property type="match status" value="1"/>
</dbReference>
<comment type="cofactor">
    <cofactor evidence="1">
        <name>[4Fe-4S] cluster</name>
        <dbReference type="ChEBI" id="CHEBI:49883"/>
    </cofactor>
</comment>
<reference evidence="8 9" key="1">
    <citation type="journal article" date="2013" name="Genome Announc.">
        <title>Draft Genome Sequence of the Cellulolytic, Mesophilic, Anaerobic Bacterium Clostridium termitidis Strain CT1112 (DSM 5398).</title>
        <authorList>
            <person name="Lal S."/>
            <person name="Ramachandran U."/>
            <person name="Zhang X."/>
            <person name="Munir R."/>
            <person name="Sparling R."/>
            <person name="Levin D.B."/>
        </authorList>
    </citation>
    <scope>NUCLEOTIDE SEQUENCE [LARGE SCALE GENOMIC DNA]</scope>
    <source>
        <strain evidence="8 9">CT1112</strain>
    </source>
</reference>
<dbReference type="PROSITE" id="PS51918">
    <property type="entry name" value="RADICAL_SAM"/>
    <property type="match status" value="1"/>
</dbReference>
<keyword evidence="6" id="KW-0411">Iron-sulfur</keyword>
<dbReference type="eggNOG" id="COG0535">
    <property type="taxonomic scope" value="Bacteria"/>
</dbReference>
<comment type="caution">
    <text evidence="8">The sequence shown here is derived from an EMBL/GenBank/DDBJ whole genome shotgun (WGS) entry which is preliminary data.</text>
</comment>
<dbReference type="GO" id="GO:0051539">
    <property type="term" value="F:4 iron, 4 sulfur cluster binding"/>
    <property type="evidence" value="ECO:0007669"/>
    <property type="project" value="UniProtKB-KW"/>
</dbReference>
<dbReference type="Pfam" id="PF13186">
    <property type="entry name" value="SPASM"/>
    <property type="match status" value="1"/>
</dbReference>
<keyword evidence="3" id="KW-0949">S-adenosyl-L-methionine</keyword>
<dbReference type="RefSeq" id="WP_004623452.1">
    <property type="nucleotide sequence ID" value="NZ_AORV01000015.1"/>
</dbReference>
<dbReference type="SFLD" id="SFLDG01067">
    <property type="entry name" value="SPASM/twitch_domain_containing"/>
    <property type="match status" value="1"/>
</dbReference>
<dbReference type="EMBL" id="AORV01000015">
    <property type="protein sequence ID" value="EMS73696.1"/>
    <property type="molecule type" value="Genomic_DNA"/>
</dbReference>
<dbReference type="GO" id="GO:0046872">
    <property type="term" value="F:metal ion binding"/>
    <property type="evidence" value="ECO:0007669"/>
    <property type="project" value="UniProtKB-KW"/>
</dbReference>
<evidence type="ECO:0000313" key="8">
    <source>
        <dbReference type="EMBL" id="EMS73696.1"/>
    </source>
</evidence>
<evidence type="ECO:0000256" key="5">
    <source>
        <dbReference type="ARBA" id="ARBA00023004"/>
    </source>
</evidence>
<gene>
    <name evidence="8" type="ORF">CTER_0274</name>
</gene>
<dbReference type="GO" id="GO:0003824">
    <property type="term" value="F:catalytic activity"/>
    <property type="evidence" value="ECO:0007669"/>
    <property type="project" value="InterPro"/>
</dbReference>
<dbReference type="PANTHER" id="PTHR11228:SF7">
    <property type="entry name" value="PQQA PEPTIDE CYCLASE"/>
    <property type="match status" value="1"/>
</dbReference>
<keyword evidence="5" id="KW-0408">Iron</keyword>
<dbReference type="SUPFAM" id="SSF102114">
    <property type="entry name" value="Radical SAM enzymes"/>
    <property type="match status" value="1"/>
</dbReference>
<dbReference type="PANTHER" id="PTHR11228">
    <property type="entry name" value="RADICAL SAM DOMAIN PROTEIN"/>
    <property type="match status" value="1"/>
</dbReference>
<dbReference type="InterPro" id="IPR013785">
    <property type="entry name" value="Aldolase_TIM"/>
</dbReference>
<dbReference type="CDD" id="cd01335">
    <property type="entry name" value="Radical_SAM"/>
    <property type="match status" value="1"/>
</dbReference>
<evidence type="ECO:0000256" key="3">
    <source>
        <dbReference type="ARBA" id="ARBA00022691"/>
    </source>
</evidence>